<dbReference type="Pfam" id="PF08002">
    <property type="entry name" value="DUF1697"/>
    <property type="match status" value="1"/>
</dbReference>
<dbReference type="PANTHER" id="PTHR36439:SF1">
    <property type="entry name" value="DUF1697 DOMAIN-CONTAINING PROTEIN"/>
    <property type="match status" value="1"/>
</dbReference>
<dbReference type="Gene3D" id="3.30.70.1280">
    <property type="entry name" value="SP0830-like domains"/>
    <property type="match status" value="1"/>
</dbReference>
<dbReference type="SUPFAM" id="SSF160379">
    <property type="entry name" value="SP0830-like"/>
    <property type="match status" value="1"/>
</dbReference>
<evidence type="ECO:0000313" key="1">
    <source>
        <dbReference type="EMBL" id="PXA65054.1"/>
    </source>
</evidence>
<evidence type="ECO:0000313" key="2">
    <source>
        <dbReference type="Proteomes" id="UP000246303"/>
    </source>
</evidence>
<proteinExistence type="predicted"/>
<dbReference type="OrthoDB" id="9806494at2"/>
<gene>
    <name evidence="1" type="ORF">CVS29_12845</name>
</gene>
<protein>
    <submittedName>
        <fullName evidence="1">Pyridoxamine 5-phosphate oxidase</fullName>
    </submittedName>
</protein>
<dbReference type="Proteomes" id="UP000246303">
    <property type="component" value="Unassembled WGS sequence"/>
</dbReference>
<reference evidence="1 2" key="1">
    <citation type="submission" date="2018-05" db="EMBL/GenBank/DDBJ databases">
        <title>Genetic diversity of glacier-inhabiting Cryobacterium bacteria in China and description of Cryobacterium mengkeensis sp. nov. and Arthrobacter glacialis sp. nov.</title>
        <authorList>
            <person name="Liu Q."/>
            <person name="Xin Y.-H."/>
        </authorList>
    </citation>
    <scope>NUCLEOTIDE SEQUENCE [LARGE SCALE GENOMIC DNA]</scope>
    <source>
        <strain evidence="1 2">GP3</strain>
    </source>
</reference>
<dbReference type="EMBL" id="QHLZ01000007">
    <property type="protein sequence ID" value="PXA65054.1"/>
    <property type="molecule type" value="Genomic_DNA"/>
</dbReference>
<dbReference type="AlphaFoldDB" id="A0A2V3DSE1"/>
<dbReference type="InterPro" id="IPR012545">
    <property type="entry name" value="DUF1697"/>
</dbReference>
<dbReference type="PIRSF" id="PIRSF008502">
    <property type="entry name" value="UCP008502"/>
    <property type="match status" value="1"/>
</dbReference>
<organism evidence="1 2">
    <name type="scientific">Arthrobacter psychrochitiniphilus</name>
    <dbReference type="NCBI Taxonomy" id="291045"/>
    <lineage>
        <taxon>Bacteria</taxon>
        <taxon>Bacillati</taxon>
        <taxon>Actinomycetota</taxon>
        <taxon>Actinomycetes</taxon>
        <taxon>Micrococcales</taxon>
        <taxon>Micrococcaceae</taxon>
        <taxon>Arthrobacter</taxon>
    </lineage>
</organism>
<dbReference type="RefSeq" id="WP_110106716.1">
    <property type="nucleotide sequence ID" value="NZ_JACBZZ010000001.1"/>
</dbReference>
<comment type="caution">
    <text evidence="1">The sequence shown here is derived from an EMBL/GenBank/DDBJ whole genome shotgun (WGS) entry which is preliminary data.</text>
</comment>
<sequence length="177" mass="19108">MSKYALFLRGINVGGINLKMAELRAALATLPLSKVRTLLASGNVVCSAEVTADELKSMVETLLRERFRYDAWVVVIEAPTLESIIDACPYPADDAQTTSYVTLSSDPAALDELARHASEIPGAEFVRLSPEAIAWPATAGSTLDSPFSKLSAKARYKSTTTTRNLRTLLKAQDFLAG</sequence>
<name>A0A2V3DSE1_9MICC</name>
<dbReference type="PANTHER" id="PTHR36439">
    <property type="entry name" value="BLL4334 PROTEIN"/>
    <property type="match status" value="1"/>
</dbReference>
<keyword evidence="2" id="KW-1185">Reference proteome</keyword>
<accession>A0A2V3DSE1</accession>